<feature type="binding site" evidence="10">
    <location>
        <position position="257"/>
    </location>
    <ligand>
        <name>Zn(2+)</name>
        <dbReference type="ChEBI" id="CHEBI:29105"/>
    </ligand>
</feature>
<dbReference type="Pfam" id="PF16745">
    <property type="entry name" value="RsgA_N"/>
    <property type="match status" value="1"/>
</dbReference>
<gene>
    <name evidence="10" type="primary">rsgA</name>
    <name evidence="13" type="ORF">HDG70_001997</name>
</gene>
<evidence type="ECO:0000313" key="13">
    <source>
        <dbReference type="EMBL" id="NYE58246.1"/>
    </source>
</evidence>
<keyword evidence="8 10" id="KW-0694">RNA-binding</keyword>
<dbReference type="Pfam" id="PF03193">
    <property type="entry name" value="RsgA_GTPase"/>
    <property type="match status" value="1"/>
</dbReference>
<protein>
    <recommendedName>
        <fullName evidence="10">Small ribosomal subunit biogenesis GTPase RsgA</fullName>
        <ecNumber evidence="10">3.6.1.-</ecNumber>
    </recommendedName>
</protein>
<keyword evidence="6 10" id="KW-0378">Hydrolase</keyword>
<evidence type="ECO:0000256" key="2">
    <source>
        <dbReference type="ARBA" id="ARBA00022517"/>
    </source>
</evidence>
<dbReference type="InterPro" id="IPR031944">
    <property type="entry name" value="RsgA_N"/>
</dbReference>
<dbReference type="Gene3D" id="2.40.50.140">
    <property type="entry name" value="Nucleic acid-binding proteins"/>
    <property type="match status" value="1"/>
</dbReference>
<dbReference type="EC" id="3.6.1.-" evidence="10"/>
<evidence type="ECO:0000256" key="3">
    <source>
        <dbReference type="ARBA" id="ARBA00022723"/>
    </source>
</evidence>
<feature type="binding site" evidence="10">
    <location>
        <position position="244"/>
    </location>
    <ligand>
        <name>Zn(2+)</name>
        <dbReference type="ChEBI" id="CHEBI:29105"/>
    </ligand>
</feature>
<dbReference type="Proteomes" id="UP000604066">
    <property type="component" value="Unassembled WGS sequence"/>
</dbReference>
<dbReference type="InterPro" id="IPR030378">
    <property type="entry name" value="G_CP_dom"/>
</dbReference>
<keyword evidence="3 10" id="KW-0479">Metal-binding</keyword>
<dbReference type="InterPro" id="IPR027417">
    <property type="entry name" value="P-loop_NTPase"/>
</dbReference>
<dbReference type="PROSITE" id="PS51721">
    <property type="entry name" value="G_CP"/>
    <property type="match status" value="1"/>
</dbReference>
<evidence type="ECO:0000256" key="7">
    <source>
        <dbReference type="ARBA" id="ARBA00022833"/>
    </source>
</evidence>
<dbReference type="Gene3D" id="1.10.40.50">
    <property type="entry name" value="Probable gtpase engc, domain 3"/>
    <property type="match status" value="1"/>
</dbReference>
<comment type="caution">
    <text evidence="13">The sequence shown here is derived from an EMBL/GenBank/DDBJ whole genome shotgun (WGS) entry which is preliminary data.</text>
</comment>
<feature type="binding site" evidence="10">
    <location>
        <begin position="112"/>
        <end position="115"/>
    </location>
    <ligand>
        <name>GTP</name>
        <dbReference type="ChEBI" id="CHEBI:37565"/>
    </ligand>
</feature>
<dbReference type="InterPro" id="IPR004881">
    <property type="entry name" value="Ribosome_biogen_GTPase_RsgA"/>
</dbReference>
<feature type="binding site" evidence="10">
    <location>
        <position position="251"/>
    </location>
    <ligand>
        <name>Zn(2+)</name>
        <dbReference type="ChEBI" id="CHEBI:29105"/>
    </ligand>
</feature>
<evidence type="ECO:0000259" key="12">
    <source>
        <dbReference type="PROSITE" id="PS51721"/>
    </source>
</evidence>
<feature type="domain" description="EngC GTPase" evidence="11">
    <location>
        <begin position="72"/>
        <end position="218"/>
    </location>
</feature>
<dbReference type="SUPFAM" id="SSF52540">
    <property type="entry name" value="P-loop containing nucleoside triphosphate hydrolases"/>
    <property type="match status" value="1"/>
</dbReference>
<dbReference type="PANTHER" id="PTHR32120:SF11">
    <property type="entry name" value="SMALL RIBOSOMAL SUBUNIT BIOGENESIS GTPASE RSGA 1, MITOCHONDRIAL-RELATED"/>
    <property type="match status" value="1"/>
</dbReference>
<dbReference type="NCBIfam" id="TIGR00157">
    <property type="entry name" value="ribosome small subunit-dependent GTPase A"/>
    <property type="match status" value="1"/>
</dbReference>
<evidence type="ECO:0000313" key="14">
    <source>
        <dbReference type="Proteomes" id="UP000604066"/>
    </source>
</evidence>
<sequence length="290" mass="32915">MEGLVVKNYAGFYYVDTGKAIYMCKARGKFKKDNIKILTGDRVVIRELVPNSEGVIESLLPRKNELIRPPIANVDQVLLVFAFADPFPSTELIDRLLVMAYALRLEVVLVFNKFDLVNPESQKLFEYYKKILPKVVAITARGDTGIDELTDYLNQKISVLAGPSGVGKSTLINRLVPGAKLATGEVSPKIKRGRHTTRHVELIKLPFGGFIADTPGFSNLTLPEMDKLELQSYFPEFNQNRKYCYFPNCLHVKEPNCRVRELLETGEIPPFRYENYLTFLEEITSDERSS</sequence>
<keyword evidence="9 10" id="KW-0342">GTP-binding</keyword>
<comment type="subunit">
    <text evidence="10">Monomer. Associates with 30S ribosomal subunit, binds 16S rRNA.</text>
</comment>
<dbReference type="RefSeq" id="WP_028052980.1">
    <property type="nucleotide sequence ID" value="NZ_JACCBS010000003.1"/>
</dbReference>
<keyword evidence="2 10" id="KW-0690">Ribosome biogenesis</keyword>
<keyword evidence="4 10" id="KW-0699">rRNA-binding</keyword>
<accession>A0ABX2RAN5</accession>
<dbReference type="PROSITE" id="PS50936">
    <property type="entry name" value="ENGC_GTPASE"/>
    <property type="match status" value="1"/>
</dbReference>
<evidence type="ECO:0000256" key="8">
    <source>
        <dbReference type="ARBA" id="ARBA00022884"/>
    </source>
</evidence>
<dbReference type="InterPro" id="IPR010914">
    <property type="entry name" value="RsgA_GTPase_dom"/>
</dbReference>
<comment type="cofactor">
    <cofactor evidence="10">
        <name>Zn(2+)</name>
        <dbReference type="ChEBI" id="CHEBI:29105"/>
    </cofactor>
    <text evidence="10">Binds 1 zinc ion per subunit.</text>
</comment>
<dbReference type="EMBL" id="JACCBS010000003">
    <property type="protein sequence ID" value="NYE58246.1"/>
    <property type="molecule type" value="Genomic_DNA"/>
</dbReference>
<dbReference type="InterPro" id="IPR012340">
    <property type="entry name" value="NA-bd_OB-fold"/>
</dbReference>
<comment type="function">
    <text evidence="10">One of several proteins that assist in the late maturation steps of the functional core of the 30S ribosomal subunit. Helps release RbfA from mature subunits. May play a role in the assembly of ribosomal proteins into the subunit. Circularly permuted GTPase that catalyzes slow GTP hydrolysis, GTPase activity is stimulated by the 30S ribosomal subunit.</text>
</comment>
<keyword evidence="1 10" id="KW-0963">Cytoplasm</keyword>
<evidence type="ECO:0000256" key="6">
    <source>
        <dbReference type="ARBA" id="ARBA00022801"/>
    </source>
</evidence>
<name>A0ABX2RAN5_9THEO</name>
<evidence type="ECO:0000256" key="10">
    <source>
        <dbReference type="HAMAP-Rule" id="MF_01820"/>
    </source>
</evidence>
<feature type="domain" description="CP-type G" evidence="12">
    <location>
        <begin position="63"/>
        <end position="220"/>
    </location>
</feature>
<feature type="binding site" evidence="10">
    <location>
        <begin position="162"/>
        <end position="170"/>
    </location>
    <ligand>
        <name>GTP</name>
        <dbReference type="ChEBI" id="CHEBI:37565"/>
    </ligand>
</feature>
<comment type="subcellular location">
    <subcellularLocation>
        <location evidence="10">Cytoplasm</location>
    </subcellularLocation>
</comment>
<dbReference type="SUPFAM" id="SSF50249">
    <property type="entry name" value="Nucleic acid-binding proteins"/>
    <property type="match status" value="1"/>
</dbReference>
<comment type="similarity">
    <text evidence="10">Belongs to the TRAFAC class YlqF/YawG GTPase family. RsgA subfamily.</text>
</comment>
<evidence type="ECO:0000256" key="4">
    <source>
        <dbReference type="ARBA" id="ARBA00022730"/>
    </source>
</evidence>
<keyword evidence="5 10" id="KW-0547">Nucleotide-binding</keyword>
<dbReference type="CDD" id="cd01854">
    <property type="entry name" value="YjeQ_EngC"/>
    <property type="match status" value="1"/>
</dbReference>
<dbReference type="CDD" id="cd04466">
    <property type="entry name" value="S1_YloQ_GTPase"/>
    <property type="match status" value="1"/>
</dbReference>
<reference evidence="13 14" key="1">
    <citation type="submission" date="2020-07" db="EMBL/GenBank/DDBJ databases">
        <title>Genomic Encyclopedia of Type Strains, Phase III (KMG-III): the genomes of soil and plant-associated and newly described type strains.</title>
        <authorList>
            <person name="Whitman W."/>
        </authorList>
    </citation>
    <scope>NUCLEOTIDE SEQUENCE [LARGE SCALE GENOMIC DNA]</scope>
    <source>
        <strain evidence="13 14">DSM 11255</strain>
    </source>
</reference>
<dbReference type="PANTHER" id="PTHR32120">
    <property type="entry name" value="SMALL RIBOSOMAL SUBUNIT BIOGENESIS GTPASE RSGA"/>
    <property type="match status" value="1"/>
</dbReference>
<keyword evidence="7 10" id="KW-0862">Zinc</keyword>
<evidence type="ECO:0000256" key="1">
    <source>
        <dbReference type="ARBA" id="ARBA00022490"/>
    </source>
</evidence>
<dbReference type="Gene3D" id="3.40.50.300">
    <property type="entry name" value="P-loop containing nucleotide triphosphate hydrolases"/>
    <property type="match status" value="1"/>
</dbReference>
<dbReference type="HAMAP" id="MF_01820">
    <property type="entry name" value="GTPase_RsgA"/>
    <property type="match status" value="1"/>
</dbReference>
<feature type="binding site" evidence="10">
    <location>
        <position position="249"/>
    </location>
    <ligand>
        <name>Zn(2+)</name>
        <dbReference type="ChEBI" id="CHEBI:29105"/>
    </ligand>
</feature>
<organism evidence="13 14">
    <name type="scientific">Carboxydothermus ferrireducens DSM 11255</name>
    <dbReference type="NCBI Taxonomy" id="1119529"/>
    <lineage>
        <taxon>Bacteria</taxon>
        <taxon>Bacillati</taxon>
        <taxon>Bacillota</taxon>
        <taxon>Clostridia</taxon>
        <taxon>Thermoanaerobacterales</taxon>
        <taxon>Thermoanaerobacteraceae</taxon>
        <taxon>Carboxydothermus</taxon>
    </lineage>
</organism>
<evidence type="ECO:0000256" key="5">
    <source>
        <dbReference type="ARBA" id="ARBA00022741"/>
    </source>
</evidence>
<keyword evidence="14" id="KW-1185">Reference proteome</keyword>
<evidence type="ECO:0000259" key="11">
    <source>
        <dbReference type="PROSITE" id="PS50936"/>
    </source>
</evidence>
<evidence type="ECO:0000256" key="9">
    <source>
        <dbReference type="ARBA" id="ARBA00023134"/>
    </source>
</evidence>
<proteinExistence type="inferred from homology"/>
<dbReference type="GO" id="GO:0016787">
    <property type="term" value="F:hydrolase activity"/>
    <property type="evidence" value="ECO:0007669"/>
    <property type="project" value="UniProtKB-KW"/>
</dbReference>